<dbReference type="CDD" id="cd06260">
    <property type="entry name" value="DUF820-like"/>
    <property type="match status" value="1"/>
</dbReference>
<dbReference type="InterPro" id="IPR008538">
    <property type="entry name" value="Uma2"/>
</dbReference>
<dbReference type="PANTHER" id="PTHR35400">
    <property type="entry name" value="SLR1083 PROTEIN"/>
    <property type="match status" value="1"/>
</dbReference>
<dbReference type="EMBL" id="BAAAKV010000064">
    <property type="protein sequence ID" value="GAA1191437.1"/>
    <property type="molecule type" value="Genomic_DNA"/>
</dbReference>
<dbReference type="Pfam" id="PF05685">
    <property type="entry name" value="Uma2"/>
    <property type="match status" value="1"/>
</dbReference>
<proteinExistence type="predicted"/>
<reference evidence="3" key="1">
    <citation type="journal article" date="2019" name="Int. J. Syst. Evol. Microbiol.">
        <title>The Global Catalogue of Microorganisms (GCM) 10K type strain sequencing project: providing services to taxonomists for standard genome sequencing and annotation.</title>
        <authorList>
            <consortium name="The Broad Institute Genomics Platform"/>
            <consortium name="The Broad Institute Genome Sequencing Center for Infectious Disease"/>
            <person name="Wu L."/>
            <person name="Ma J."/>
        </authorList>
    </citation>
    <scope>NUCLEOTIDE SEQUENCE [LARGE SCALE GENOMIC DNA]</scope>
    <source>
        <strain evidence="3">JCM 12696</strain>
    </source>
</reference>
<keyword evidence="2" id="KW-0255">Endonuclease</keyword>
<gene>
    <name evidence="2" type="ORF">GCM10009654_56040</name>
</gene>
<dbReference type="PANTHER" id="PTHR35400:SF3">
    <property type="entry name" value="SLL1072 PROTEIN"/>
    <property type="match status" value="1"/>
</dbReference>
<keyword evidence="3" id="KW-1185">Reference proteome</keyword>
<sequence length="206" mass="22862">MSADPITEPVADPEQDPIDLLIAFEEASGTPLRPEYFEGMVVVPPQPDDNHNDTAFRLCCQLSTAGIRLAGMGNGYRIGLWDDRSRSLAIPDFYVQRRRPTEMDEAYRKAHKGWYPVDLLALVGEVTSSNHETDTGPKYRSYASAGVPVYVLVHRQEGRAYAFSDPVPGDDPATAHYATKVEVELGRRLPLPEPYPSLDTSVLLDD</sequence>
<keyword evidence="2" id="KW-0540">Nuclease</keyword>
<dbReference type="SUPFAM" id="SSF52980">
    <property type="entry name" value="Restriction endonuclease-like"/>
    <property type="match status" value="1"/>
</dbReference>
<protein>
    <submittedName>
        <fullName evidence="2">Uma2 family endonuclease</fullName>
    </submittedName>
</protein>
<evidence type="ECO:0000313" key="2">
    <source>
        <dbReference type="EMBL" id="GAA1191437.1"/>
    </source>
</evidence>
<dbReference type="InterPro" id="IPR012296">
    <property type="entry name" value="Nuclease_put_TT1808"/>
</dbReference>
<evidence type="ECO:0000259" key="1">
    <source>
        <dbReference type="Pfam" id="PF05685"/>
    </source>
</evidence>
<comment type="caution">
    <text evidence="2">The sequence shown here is derived from an EMBL/GenBank/DDBJ whole genome shotgun (WGS) entry which is preliminary data.</text>
</comment>
<dbReference type="InterPro" id="IPR011335">
    <property type="entry name" value="Restrct_endonuc-II-like"/>
</dbReference>
<dbReference type="RefSeq" id="WP_344282466.1">
    <property type="nucleotide sequence ID" value="NZ_BAAAKV010000064.1"/>
</dbReference>
<name>A0ABP4FQM7_9ACTN</name>
<feature type="domain" description="Putative restriction endonuclease" evidence="1">
    <location>
        <begin position="29"/>
        <end position="198"/>
    </location>
</feature>
<keyword evidence="2" id="KW-0378">Hydrolase</keyword>
<organism evidence="2 3">
    <name type="scientific">Streptomyces hebeiensis</name>
    <dbReference type="NCBI Taxonomy" id="229486"/>
    <lineage>
        <taxon>Bacteria</taxon>
        <taxon>Bacillati</taxon>
        <taxon>Actinomycetota</taxon>
        <taxon>Actinomycetes</taxon>
        <taxon>Kitasatosporales</taxon>
        <taxon>Streptomycetaceae</taxon>
        <taxon>Streptomyces</taxon>
    </lineage>
</organism>
<accession>A0ABP4FQM7</accession>
<dbReference type="Gene3D" id="3.90.1570.10">
    <property type="entry name" value="tt1808, chain A"/>
    <property type="match status" value="1"/>
</dbReference>
<dbReference type="Proteomes" id="UP001501371">
    <property type="component" value="Unassembled WGS sequence"/>
</dbReference>
<dbReference type="GO" id="GO:0004519">
    <property type="term" value="F:endonuclease activity"/>
    <property type="evidence" value="ECO:0007669"/>
    <property type="project" value="UniProtKB-KW"/>
</dbReference>
<evidence type="ECO:0000313" key="3">
    <source>
        <dbReference type="Proteomes" id="UP001501371"/>
    </source>
</evidence>